<evidence type="ECO:0000256" key="1">
    <source>
        <dbReference type="SAM" id="MobiDB-lite"/>
    </source>
</evidence>
<feature type="region of interest" description="Disordered" evidence="1">
    <location>
        <begin position="59"/>
        <end position="80"/>
    </location>
</feature>
<dbReference type="GeneID" id="63777009"/>
<accession>A0A1Y2DN16</accession>
<gene>
    <name evidence="2" type="ORF">BCR38DRAFT_442155</name>
</gene>
<dbReference type="AlphaFoldDB" id="A0A1Y2DN16"/>
<protein>
    <submittedName>
        <fullName evidence="2">Uncharacterized protein</fullName>
    </submittedName>
</protein>
<dbReference type="EMBL" id="MCFJ01000011">
    <property type="protein sequence ID" value="ORY60688.1"/>
    <property type="molecule type" value="Genomic_DNA"/>
</dbReference>
<dbReference type="InParanoid" id="A0A1Y2DN16"/>
<dbReference type="Proteomes" id="UP000193689">
    <property type="component" value="Unassembled WGS sequence"/>
</dbReference>
<sequence>MSSIGSTAFQSKWRLFLDITPTLAWALLTAFPVRSLRAVQDEAHNGEHPLFSGVLGYTMHQSGRQRRRTSREAPSYSGNG</sequence>
<comment type="caution">
    <text evidence="2">The sequence shown here is derived from an EMBL/GenBank/DDBJ whole genome shotgun (WGS) entry which is preliminary data.</text>
</comment>
<evidence type="ECO:0000313" key="2">
    <source>
        <dbReference type="EMBL" id="ORY60688.1"/>
    </source>
</evidence>
<proteinExistence type="predicted"/>
<organism evidence="2 3">
    <name type="scientific">Pseudomassariella vexata</name>
    <dbReference type="NCBI Taxonomy" id="1141098"/>
    <lineage>
        <taxon>Eukaryota</taxon>
        <taxon>Fungi</taxon>
        <taxon>Dikarya</taxon>
        <taxon>Ascomycota</taxon>
        <taxon>Pezizomycotina</taxon>
        <taxon>Sordariomycetes</taxon>
        <taxon>Xylariomycetidae</taxon>
        <taxon>Amphisphaeriales</taxon>
        <taxon>Pseudomassariaceae</taxon>
        <taxon>Pseudomassariella</taxon>
    </lineage>
</organism>
<keyword evidence="3" id="KW-1185">Reference proteome</keyword>
<evidence type="ECO:0000313" key="3">
    <source>
        <dbReference type="Proteomes" id="UP000193689"/>
    </source>
</evidence>
<reference evidence="2 3" key="1">
    <citation type="submission" date="2016-07" db="EMBL/GenBank/DDBJ databases">
        <title>Pervasive Adenine N6-methylation of Active Genes in Fungi.</title>
        <authorList>
            <consortium name="DOE Joint Genome Institute"/>
            <person name="Mondo S.J."/>
            <person name="Dannebaum R.O."/>
            <person name="Kuo R.C."/>
            <person name="Labutti K."/>
            <person name="Haridas S."/>
            <person name="Kuo A."/>
            <person name="Salamov A."/>
            <person name="Ahrendt S.R."/>
            <person name="Lipzen A."/>
            <person name="Sullivan W."/>
            <person name="Andreopoulos W.B."/>
            <person name="Clum A."/>
            <person name="Lindquist E."/>
            <person name="Daum C."/>
            <person name="Ramamoorthy G.K."/>
            <person name="Gryganskyi A."/>
            <person name="Culley D."/>
            <person name="Magnuson J.K."/>
            <person name="James T.Y."/>
            <person name="O'Malley M.A."/>
            <person name="Stajich J.E."/>
            <person name="Spatafora J.W."/>
            <person name="Visel A."/>
            <person name="Grigoriev I.V."/>
        </authorList>
    </citation>
    <scope>NUCLEOTIDE SEQUENCE [LARGE SCALE GENOMIC DNA]</scope>
    <source>
        <strain evidence="2 3">CBS 129021</strain>
    </source>
</reference>
<dbReference type="RefSeq" id="XP_040712915.1">
    <property type="nucleotide sequence ID" value="XM_040860797.1"/>
</dbReference>
<name>A0A1Y2DN16_9PEZI</name>